<reference evidence="2 3" key="1">
    <citation type="journal article" date="2012" name="Stand. Genomic Sci.">
        <title>Genome sequence of the orange-pigmented seawater bacterium Owenweeksia hongkongensis type strain (UST20020801(T)).</title>
        <authorList>
            <person name="Riedel T."/>
            <person name="Held B."/>
            <person name="Nolan M."/>
            <person name="Lucas S."/>
            <person name="Lapidus A."/>
            <person name="Tice H."/>
            <person name="Del Rio T.G."/>
            <person name="Cheng J.F."/>
            <person name="Han C."/>
            <person name="Tapia R."/>
            <person name="Goodwin L.A."/>
            <person name="Pitluck S."/>
            <person name="Liolios K."/>
            <person name="Mavromatis K."/>
            <person name="Pagani I."/>
            <person name="Ivanova N."/>
            <person name="Mikhailova N."/>
            <person name="Pati A."/>
            <person name="Chen A."/>
            <person name="Palaniappan K."/>
            <person name="Rohde M."/>
            <person name="Tindall B.J."/>
            <person name="Detter J.C."/>
            <person name="Goker M."/>
            <person name="Woyke T."/>
            <person name="Bristow J."/>
            <person name="Eisen J.A."/>
            <person name="Markowitz V."/>
            <person name="Hugenholtz P."/>
            <person name="Klenk H.P."/>
            <person name="Kyrpides N.C."/>
        </authorList>
    </citation>
    <scope>NUCLEOTIDE SEQUENCE</scope>
    <source>
        <strain evidence="3">DSM 17368 / JCM 12287 / NRRL B-23963</strain>
    </source>
</reference>
<organism evidence="2 3">
    <name type="scientific">Owenweeksia hongkongensis (strain DSM 17368 / CIP 108786 / JCM 12287 / NRRL B-23963 / UST20020801)</name>
    <dbReference type="NCBI Taxonomy" id="926562"/>
    <lineage>
        <taxon>Bacteria</taxon>
        <taxon>Pseudomonadati</taxon>
        <taxon>Bacteroidota</taxon>
        <taxon>Flavobacteriia</taxon>
        <taxon>Flavobacteriales</taxon>
        <taxon>Owenweeksiaceae</taxon>
        <taxon>Owenweeksia</taxon>
    </lineage>
</organism>
<dbReference type="RefSeq" id="WP_014200776.1">
    <property type="nucleotide sequence ID" value="NC_016599.1"/>
</dbReference>
<keyword evidence="1" id="KW-0732">Signal</keyword>
<dbReference type="AlphaFoldDB" id="G8R8N3"/>
<evidence type="ECO:0000313" key="3">
    <source>
        <dbReference type="Proteomes" id="UP000005631"/>
    </source>
</evidence>
<dbReference type="EMBL" id="CP003156">
    <property type="protein sequence ID" value="AEV31415.1"/>
    <property type="molecule type" value="Genomic_DNA"/>
</dbReference>
<dbReference type="Proteomes" id="UP000005631">
    <property type="component" value="Chromosome"/>
</dbReference>
<protein>
    <submittedName>
        <fullName evidence="2">Uncharacterized protein</fullName>
    </submittedName>
</protein>
<evidence type="ECO:0000256" key="1">
    <source>
        <dbReference type="SAM" id="SignalP"/>
    </source>
</evidence>
<keyword evidence="3" id="KW-1185">Reference proteome</keyword>
<name>G8R8N3_OWEHD</name>
<sequence>MKTKTILLSTALTLLSYFQVSASGEEGEAEKKVAKSYFSIENQFASKLSSPFFVTQEMTPQTVFIKFHVTNSFKVIIDDMACEDNRLKSHIEKSLASQAIFVDKENVNKSYSMKMTFK</sequence>
<evidence type="ECO:0000313" key="2">
    <source>
        <dbReference type="EMBL" id="AEV31415.1"/>
    </source>
</evidence>
<dbReference type="HOGENOM" id="CLU_2070743_0_0_10"/>
<feature type="signal peptide" evidence="1">
    <location>
        <begin position="1"/>
        <end position="22"/>
    </location>
</feature>
<feature type="chain" id="PRO_5003514849" evidence="1">
    <location>
        <begin position="23"/>
        <end position="118"/>
    </location>
</feature>
<proteinExistence type="predicted"/>
<dbReference type="KEGG" id="oho:Oweho_0396"/>
<gene>
    <name evidence="2" type="ordered locus">Oweho_0396</name>
</gene>
<accession>G8R8N3</accession>